<dbReference type="InterPro" id="IPR050769">
    <property type="entry name" value="NAT_camello-type"/>
</dbReference>
<evidence type="ECO:0000256" key="1">
    <source>
        <dbReference type="ARBA" id="ARBA00022679"/>
    </source>
</evidence>
<dbReference type="SUPFAM" id="SSF55729">
    <property type="entry name" value="Acyl-CoA N-acyltransferases (Nat)"/>
    <property type="match status" value="1"/>
</dbReference>
<accession>A0AAV9Q0X3</accession>
<dbReference type="CDD" id="cd04301">
    <property type="entry name" value="NAT_SF"/>
    <property type="match status" value="1"/>
</dbReference>
<keyword evidence="1" id="KW-0808">Transferase</keyword>
<dbReference type="GO" id="GO:0008080">
    <property type="term" value="F:N-acetyltransferase activity"/>
    <property type="evidence" value="ECO:0007669"/>
    <property type="project" value="InterPro"/>
</dbReference>
<dbReference type="PANTHER" id="PTHR13947">
    <property type="entry name" value="GNAT FAMILY N-ACETYLTRANSFERASE"/>
    <property type="match status" value="1"/>
</dbReference>
<proteinExistence type="predicted"/>
<evidence type="ECO:0000313" key="5">
    <source>
        <dbReference type="Proteomes" id="UP001345827"/>
    </source>
</evidence>
<protein>
    <recommendedName>
        <fullName evidence="3">N-acetyltransferase domain-containing protein</fullName>
    </recommendedName>
</protein>
<organism evidence="4 5">
    <name type="scientific">Vermiconidia calcicola</name>
    <dbReference type="NCBI Taxonomy" id="1690605"/>
    <lineage>
        <taxon>Eukaryota</taxon>
        <taxon>Fungi</taxon>
        <taxon>Dikarya</taxon>
        <taxon>Ascomycota</taxon>
        <taxon>Pezizomycotina</taxon>
        <taxon>Dothideomycetes</taxon>
        <taxon>Dothideomycetidae</taxon>
        <taxon>Mycosphaerellales</taxon>
        <taxon>Extremaceae</taxon>
        <taxon>Vermiconidia</taxon>
    </lineage>
</organism>
<evidence type="ECO:0000259" key="3">
    <source>
        <dbReference type="PROSITE" id="PS51186"/>
    </source>
</evidence>
<feature type="compositionally biased region" description="Polar residues" evidence="2">
    <location>
        <begin position="105"/>
        <end position="119"/>
    </location>
</feature>
<reference evidence="4 5" key="1">
    <citation type="submission" date="2023-06" db="EMBL/GenBank/DDBJ databases">
        <title>Black Yeasts Isolated from many extreme environments.</title>
        <authorList>
            <person name="Coleine C."/>
            <person name="Stajich J.E."/>
            <person name="Selbmann L."/>
        </authorList>
    </citation>
    <scope>NUCLEOTIDE SEQUENCE [LARGE SCALE GENOMIC DNA]</scope>
    <source>
        <strain evidence="4 5">CCFEE 5887</strain>
    </source>
</reference>
<sequence>MSFITLKYAKPDSCICSPAATAFVRSICPIHAVPVNTSQKRKRNGRAEEEEDEEYQPRRRRRGTLDKKKTTPMRPAIRTSSNKAIDATSSPLTSNDKKTQIIPRPQNSLTRPTPATSHLLTDDKKSTIATSPSVLLPGRTTEEAIAYFQNASKINRSGQEIGRSRSRTRSKRYNDTLARLKDEDWMTFKLLGENWTDFRASLLRYLLVPPSKTITFTAPTSRLRRSNDHNIHTSVLRLNRRVYREASSILYGENKFIATEPFHLFQPNGLQAFRRRTIGLIRELSFENRGDASQMCVESRETILRPIWNMMLEYPALLSLKKLGIRREVIREADLNLFAFQNWLNTQGGGTLNAHSLFNKRDLILRTTAKLASLVAIRGSAFQDMYVVEQGDQEVVFPGFDAVINVIEICLTRGQAHGITGERLNLHREVMDVLFQDREAGLLGANREYQRYFRMYRDQLMLQIQESCASLERGLIKNTRFDMLAQPAVAVPVPPHEHHFNVHISAPTADQPSPRLEKPGPNPSKTFTIRAATIDDAEAIAHLGATVFSTTFGFSIPTADLNAYLGEAYTGAAIENDIRSSSSTHIIVACAESDGRVIGFAQLTEGTSEPCVDDLEGVVELQRLYVEADFRGSGVGRVLTTQSEDMARKLGYRIVWLGVWEGNFKAQRVYEAMGFTRVGEHEFKMGTCIQTDWIMIKDL</sequence>
<evidence type="ECO:0000313" key="4">
    <source>
        <dbReference type="EMBL" id="KAK5532963.1"/>
    </source>
</evidence>
<dbReference type="InterPro" id="IPR016181">
    <property type="entry name" value="Acyl_CoA_acyltransferase"/>
</dbReference>
<dbReference type="Pfam" id="PF00583">
    <property type="entry name" value="Acetyltransf_1"/>
    <property type="match status" value="1"/>
</dbReference>
<gene>
    <name evidence="4" type="ORF">LTR25_007668</name>
</gene>
<comment type="caution">
    <text evidence="4">The sequence shown here is derived from an EMBL/GenBank/DDBJ whole genome shotgun (WGS) entry which is preliminary data.</text>
</comment>
<feature type="region of interest" description="Disordered" evidence="2">
    <location>
        <begin position="37"/>
        <end position="133"/>
    </location>
</feature>
<dbReference type="Gene3D" id="3.40.630.30">
    <property type="match status" value="1"/>
</dbReference>
<evidence type="ECO:0000256" key="2">
    <source>
        <dbReference type="SAM" id="MobiDB-lite"/>
    </source>
</evidence>
<dbReference type="PANTHER" id="PTHR13947:SF37">
    <property type="entry name" value="LD18367P"/>
    <property type="match status" value="1"/>
</dbReference>
<feature type="domain" description="N-acetyltransferase" evidence="3">
    <location>
        <begin position="527"/>
        <end position="699"/>
    </location>
</feature>
<dbReference type="AlphaFoldDB" id="A0AAV9Q0X3"/>
<dbReference type="InterPro" id="IPR000182">
    <property type="entry name" value="GNAT_dom"/>
</dbReference>
<dbReference type="Proteomes" id="UP001345827">
    <property type="component" value="Unassembled WGS sequence"/>
</dbReference>
<feature type="compositionally biased region" description="Polar residues" evidence="2">
    <location>
        <begin position="78"/>
        <end position="94"/>
    </location>
</feature>
<name>A0AAV9Q0X3_9PEZI</name>
<keyword evidence="5" id="KW-1185">Reference proteome</keyword>
<dbReference type="EMBL" id="JAXLQG010000014">
    <property type="protein sequence ID" value="KAK5532963.1"/>
    <property type="molecule type" value="Genomic_DNA"/>
</dbReference>
<dbReference type="PROSITE" id="PS51186">
    <property type="entry name" value="GNAT"/>
    <property type="match status" value="1"/>
</dbReference>